<organism evidence="4 5">
    <name type="scientific">Brachionus plicatilis</name>
    <name type="common">Marine rotifer</name>
    <name type="synonym">Brachionus muelleri</name>
    <dbReference type="NCBI Taxonomy" id="10195"/>
    <lineage>
        <taxon>Eukaryota</taxon>
        <taxon>Metazoa</taxon>
        <taxon>Spiralia</taxon>
        <taxon>Gnathifera</taxon>
        <taxon>Rotifera</taxon>
        <taxon>Eurotatoria</taxon>
        <taxon>Monogononta</taxon>
        <taxon>Pseudotrocha</taxon>
        <taxon>Ploima</taxon>
        <taxon>Brachionidae</taxon>
        <taxon>Brachionus</taxon>
    </lineage>
</organism>
<evidence type="ECO:0000256" key="2">
    <source>
        <dbReference type="SAM" id="Phobius"/>
    </source>
</evidence>
<dbReference type="PROSITE" id="PS00417">
    <property type="entry name" value="SYNAPTOBREVIN"/>
    <property type="match status" value="1"/>
</dbReference>
<evidence type="ECO:0000256" key="1">
    <source>
        <dbReference type="PROSITE-ProRule" id="PRU00290"/>
    </source>
</evidence>
<keyword evidence="2" id="KW-1133">Transmembrane helix</keyword>
<evidence type="ECO:0000259" key="3">
    <source>
        <dbReference type="PROSITE" id="PS50892"/>
    </source>
</evidence>
<accession>A0A3M7SDL5</accession>
<dbReference type="SUPFAM" id="SSF58038">
    <property type="entry name" value="SNARE fusion complex"/>
    <property type="match status" value="1"/>
</dbReference>
<proteinExistence type="predicted"/>
<feature type="domain" description="V-SNARE coiled-coil homology" evidence="3">
    <location>
        <begin position="30"/>
        <end position="90"/>
    </location>
</feature>
<dbReference type="InterPro" id="IPR042855">
    <property type="entry name" value="V_SNARE_CC"/>
</dbReference>
<dbReference type="PRINTS" id="PR00219">
    <property type="entry name" value="SYNAPTOBREVN"/>
</dbReference>
<dbReference type="InterPro" id="IPR001388">
    <property type="entry name" value="Synaptobrevin-like"/>
</dbReference>
<dbReference type="InterPro" id="IPR042887">
    <property type="entry name" value="VAMP4"/>
</dbReference>
<dbReference type="PANTHER" id="PTHR46897:SF1">
    <property type="entry name" value="VESICLE-ASSOCIATED MEMBRANE PROTEIN 4"/>
    <property type="match status" value="1"/>
</dbReference>
<dbReference type="STRING" id="10195.A0A3M7SDL5"/>
<dbReference type="GO" id="GO:0016020">
    <property type="term" value="C:membrane"/>
    <property type="evidence" value="ECO:0007669"/>
    <property type="project" value="InterPro"/>
</dbReference>
<keyword evidence="2" id="KW-0472">Membrane</keyword>
<dbReference type="PROSITE" id="PS50892">
    <property type="entry name" value="V_SNARE"/>
    <property type="match status" value="1"/>
</dbReference>
<dbReference type="Pfam" id="PF00957">
    <property type="entry name" value="Synaptobrevin"/>
    <property type="match status" value="1"/>
</dbReference>
<dbReference type="Proteomes" id="UP000276133">
    <property type="component" value="Unassembled WGS sequence"/>
</dbReference>
<evidence type="ECO:0000313" key="5">
    <source>
        <dbReference type="Proteomes" id="UP000276133"/>
    </source>
</evidence>
<comment type="caution">
    <text evidence="4">The sequence shown here is derived from an EMBL/GenBank/DDBJ whole genome shotgun (WGS) entry which is preliminary data.</text>
</comment>
<keyword evidence="2" id="KW-0812">Transmembrane</keyword>
<dbReference type="EMBL" id="REGN01001565">
    <property type="protein sequence ID" value="RNA33871.1"/>
    <property type="molecule type" value="Genomic_DNA"/>
</dbReference>
<reference evidence="4 5" key="1">
    <citation type="journal article" date="2018" name="Sci. Rep.">
        <title>Genomic signatures of local adaptation to the degree of environmental predictability in rotifers.</title>
        <authorList>
            <person name="Franch-Gras L."/>
            <person name="Hahn C."/>
            <person name="Garcia-Roger E.M."/>
            <person name="Carmona M.J."/>
            <person name="Serra M."/>
            <person name="Gomez A."/>
        </authorList>
    </citation>
    <scope>NUCLEOTIDE SEQUENCE [LARGE SCALE GENOMIC DNA]</scope>
    <source>
        <strain evidence="4">HYR1</strain>
    </source>
</reference>
<protein>
    <submittedName>
        <fullName evidence="4">Vesicle-associated membrane 4</fullName>
    </submittedName>
</protein>
<feature type="transmembrane region" description="Helical" evidence="2">
    <location>
        <begin position="94"/>
        <end position="113"/>
    </location>
</feature>
<dbReference type="AlphaFoldDB" id="A0A3M7SDL5"/>
<dbReference type="GO" id="GO:0016192">
    <property type="term" value="P:vesicle-mediated transport"/>
    <property type="evidence" value="ECO:0007669"/>
    <property type="project" value="InterPro"/>
</dbReference>
<evidence type="ECO:0000313" key="4">
    <source>
        <dbReference type="EMBL" id="RNA33871.1"/>
    </source>
</evidence>
<sequence length="115" mass="13131">MSDIEKTALLCSDEDDDRILDLNKNKPDTKINRLQSQVNDVIDGMKVNIEKVVERGQNLEALNERSESLSVSGDLFSKRAKNLRKHMWLRTCRARMYLGITLGSILILIVCKINN</sequence>
<gene>
    <name evidence="4" type="ORF">BpHYR1_017624</name>
</gene>
<keyword evidence="5" id="KW-1185">Reference proteome</keyword>
<dbReference type="Gene3D" id="1.20.5.110">
    <property type="match status" value="1"/>
</dbReference>
<name>A0A3M7SDL5_BRAPC</name>
<dbReference type="PANTHER" id="PTHR46897">
    <property type="entry name" value="VESICLE-ASSOCIATED MEMBRANE PROTEIN 4"/>
    <property type="match status" value="1"/>
</dbReference>
<dbReference type="GO" id="GO:0090161">
    <property type="term" value="P:Golgi ribbon formation"/>
    <property type="evidence" value="ECO:0007669"/>
    <property type="project" value="InterPro"/>
</dbReference>
<keyword evidence="1" id="KW-0175">Coiled coil</keyword>
<dbReference type="OrthoDB" id="190375at2759"/>